<protein>
    <submittedName>
        <fullName evidence="1">Uncharacterized protein</fullName>
    </submittedName>
</protein>
<dbReference type="EMBL" id="FNVT01000014">
    <property type="protein sequence ID" value="SEG99779.1"/>
    <property type="molecule type" value="Genomic_DNA"/>
</dbReference>
<proteinExistence type="predicted"/>
<evidence type="ECO:0000313" key="1">
    <source>
        <dbReference type="EMBL" id="SEG99779.1"/>
    </source>
</evidence>
<dbReference type="OrthoDB" id="3474395at2"/>
<dbReference type="Proteomes" id="UP000236732">
    <property type="component" value="Unassembled WGS sequence"/>
</dbReference>
<evidence type="ECO:0000313" key="2">
    <source>
        <dbReference type="Proteomes" id="UP000236732"/>
    </source>
</evidence>
<sequence>MSLTKLIKRPVLVQRWTRLPAGTNSQETTTAKEEPAVTHEDASYIFAAPSRGDGFKFVVTVWLWRRSATGSLIFRPWKELKEEHEHSIKDYVREIVRSSLRQHSIFDPEAAEQAANDALKRWLRERPSDSVTGTWRAAIEVDVPEEVRKLRCAHESELYKIRARADEVALQMTKLRASRRLCEQFLTETMDSSTARHAVRLTQAVEKVADITDGMLNEREEKAKQLLELLAKIVDTQRHANAFELVISSESALRAAFERLGIPLPPPDPDSPFALMEEAQ</sequence>
<dbReference type="RefSeq" id="WP_103960965.1">
    <property type="nucleotide sequence ID" value="NZ_FNVT01000014.1"/>
</dbReference>
<keyword evidence="2" id="KW-1185">Reference proteome</keyword>
<gene>
    <name evidence="1" type="ORF">SAMN05444920_11455</name>
</gene>
<organism evidence="1 2">
    <name type="scientific">Nonomuraea solani</name>
    <dbReference type="NCBI Taxonomy" id="1144553"/>
    <lineage>
        <taxon>Bacteria</taxon>
        <taxon>Bacillati</taxon>
        <taxon>Actinomycetota</taxon>
        <taxon>Actinomycetes</taxon>
        <taxon>Streptosporangiales</taxon>
        <taxon>Streptosporangiaceae</taxon>
        <taxon>Nonomuraea</taxon>
    </lineage>
</organism>
<dbReference type="AlphaFoldDB" id="A0A1H6ESH2"/>
<reference evidence="1 2" key="1">
    <citation type="submission" date="2016-10" db="EMBL/GenBank/DDBJ databases">
        <authorList>
            <person name="de Groot N.N."/>
        </authorList>
    </citation>
    <scope>NUCLEOTIDE SEQUENCE [LARGE SCALE GENOMIC DNA]</scope>
    <source>
        <strain evidence="1 2">CGMCC 4.7037</strain>
    </source>
</reference>
<name>A0A1H6ESH2_9ACTN</name>
<accession>A0A1H6ESH2</accession>